<organism evidence="2">
    <name type="scientific">Cucumis melo</name>
    <name type="common">Muskmelon</name>
    <dbReference type="NCBI Taxonomy" id="3656"/>
    <lineage>
        <taxon>Eukaryota</taxon>
        <taxon>Viridiplantae</taxon>
        <taxon>Streptophyta</taxon>
        <taxon>Embryophyta</taxon>
        <taxon>Tracheophyta</taxon>
        <taxon>Spermatophyta</taxon>
        <taxon>Magnoliopsida</taxon>
        <taxon>eudicotyledons</taxon>
        <taxon>Gunneridae</taxon>
        <taxon>Pentapetalae</taxon>
        <taxon>rosids</taxon>
        <taxon>fabids</taxon>
        <taxon>Cucurbitales</taxon>
        <taxon>Cucurbitaceae</taxon>
        <taxon>Benincaseae</taxon>
        <taxon>Cucumis</taxon>
    </lineage>
</organism>
<dbReference type="AlphaFoldDB" id="A0A9I9CJW6"/>
<accession>A0A9I9CJW6</accession>
<evidence type="ECO:0000313" key="2">
    <source>
        <dbReference type="EnsemblPlants" id="MELO3C004697.2.1"/>
    </source>
</evidence>
<proteinExistence type="predicted"/>
<feature type="region of interest" description="Disordered" evidence="1">
    <location>
        <begin position="39"/>
        <end position="58"/>
    </location>
</feature>
<dbReference type="EnsemblPlants" id="MELO3C004697.2.1">
    <property type="protein sequence ID" value="MELO3C004697.2.1"/>
    <property type="gene ID" value="MELO3C004697.2"/>
</dbReference>
<dbReference type="Gramene" id="MELO3C004697.2.1">
    <property type="protein sequence ID" value="MELO3C004697.2.1"/>
    <property type="gene ID" value="MELO3C004697.2"/>
</dbReference>
<sequence length="58" mass="6514">MRRACPGAVAWYGEGWMVQQAPREWEIVTVAAAFVESDDGGRSFANKNRLEQTQSAHF</sequence>
<protein>
    <submittedName>
        <fullName evidence="2">Uncharacterized protein</fullName>
    </submittedName>
</protein>
<evidence type="ECO:0000256" key="1">
    <source>
        <dbReference type="SAM" id="MobiDB-lite"/>
    </source>
</evidence>
<name>A0A9I9CJW6_CUCME</name>
<reference evidence="2" key="1">
    <citation type="submission" date="2023-03" db="UniProtKB">
        <authorList>
            <consortium name="EnsemblPlants"/>
        </authorList>
    </citation>
    <scope>IDENTIFICATION</scope>
</reference>